<gene>
    <name evidence="2" type="ORF">B0A54_11170</name>
</gene>
<evidence type="ECO:0000313" key="3">
    <source>
        <dbReference type="Proteomes" id="UP000310066"/>
    </source>
</evidence>
<proteinExistence type="predicted"/>
<feature type="signal peptide" evidence="1">
    <location>
        <begin position="1"/>
        <end position="22"/>
    </location>
</feature>
<name>A0A4U0USV1_9PEZI</name>
<organism evidence="2 3">
    <name type="scientific">Friedmanniomyces endolithicus</name>
    <dbReference type="NCBI Taxonomy" id="329885"/>
    <lineage>
        <taxon>Eukaryota</taxon>
        <taxon>Fungi</taxon>
        <taxon>Dikarya</taxon>
        <taxon>Ascomycota</taxon>
        <taxon>Pezizomycotina</taxon>
        <taxon>Dothideomycetes</taxon>
        <taxon>Dothideomycetidae</taxon>
        <taxon>Mycosphaerellales</taxon>
        <taxon>Teratosphaeriaceae</taxon>
        <taxon>Friedmanniomyces</taxon>
    </lineage>
</organism>
<feature type="chain" id="PRO_5020916353" description="Secreted protein" evidence="1">
    <location>
        <begin position="23"/>
        <end position="167"/>
    </location>
</feature>
<dbReference type="AlphaFoldDB" id="A0A4U0USV1"/>
<comment type="caution">
    <text evidence="2">The sequence shown here is derived from an EMBL/GenBank/DDBJ whole genome shotgun (WGS) entry which is preliminary data.</text>
</comment>
<dbReference type="OrthoDB" id="3946740at2759"/>
<sequence length="167" mass="19401">MHSLVKLLAVSLAVGQNQFGNAVPVDTRSCEINEAVGLSLQACLAFHVRRSVLVVVNDVHQALLDKGDLHLHKRKVNFGLNFDSDEQHEPEDDQLQLIFHPVLIQDYVVIYHQSYYSHYFEHIFVEDFILDDYRTQAHHIWPIFEHHLIEDEQLLVHQADDLVIFVD</sequence>
<evidence type="ECO:0000313" key="2">
    <source>
        <dbReference type="EMBL" id="TKA38156.1"/>
    </source>
</evidence>
<reference evidence="2 3" key="1">
    <citation type="submission" date="2017-03" db="EMBL/GenBank/DDBJ databases">
        <title>Genomes of endolithic fungi from Antarctica.</title>
        <authorList>
            <person name="Coleine C."/>
            <person name="Masonjones S."/>
            <person name="Stajich J.E."/>
        </authorList>
    </citation>
    <scope>NUCLEOTIDE SEQUENCE [LARGE SCALE GENOMIC DNA]</scope>
    <source>
        <strain evidence="2 3">CCFEE 5311</strain>
    </source>
</reference>
<accession>A0A4U0USV1</accession>
<evidence type="ECO:0008006" key="4">
    <source>
        <dbReference type="Google" id="ProtNLM"/>
    </source>
</evidence>
<keyword evidence="1" id="KW-0732">Signal</keyword>
<dbReference type="Proteomes" id="UP000310066">
    <property type="component" value="Unassembled WGS sequence"/>
</dbReference>
<dbReference type="EMBL" id="NAJP01000047">
    <property type="protein sequence ID" value="TKA38156.1"/>
    <property type="molecule type" value="Genomic_DNA"/>
</dbReference>
<protein>
    <recommendedName>
        <fullName evidence="4">Secreted protein</fullName>
    </recommendedName>
</protein>
<evidence type="ECO:0000256" key="1">
    <source>
        <dbReference type="SAM" id="SignalP"/>
    </source>
</evidence>